<dbReference type="PROSITE" id="PS50885">
    <property type="entry name" value="HAMP"/>
    <property type="match status" value="1"/>
</dbReference>
<dbReference type="RefSeq" id="WP_236283927.1">
    <property type="nucleotide sequence ID" value="NZ_CAKMMW010000001.1"/>
</dbReference>
<accession>A0ABN8FVW5</accession>
<evidence type="ECO:0000313" key="9">
    <source>
        <dbReference type="Proteomes" id="UP000838821"/>
    </source>
</evidence>
<dbReference type="PANTHER" id="PTHR34220:SF7">
    <property type="entry name" value="SENSOR HISTIDINE KINASE YPDA"/>
    <property type="match status" value="1"/>
</dbReference>
<feature type="domain" description="HAMP" evidence="7">
    <location>
        <begin position="310"/>
        <end position="362"/>
    </location>
</feature>
<name>A0ABN8FVW5_9BACL</name>
<dbReference type="CDD" id="cd06225">
    <property type="entry name" value="HAMP"/>
    <property type="match status" value="1"/>
</dbReference>
<keyword evidence="6" id="KW-0812">Transmembrane</keyword>
<dbReference type="InterPro" id="IPR036890">
    <property type="entry name" value="HATPase_C_sf"/>
</dbReference>
<sequence>MNLNLTRHPWKKNALRRLILSFICILLPLYILSMIIYNWGIRTLQDEISKSMISQVSGYFSGLEEEFRRIQTLQYDVLSDDNLNALGAIPDSLNDIEKMQSILRLQQRLNAIRNSSTYIKDVYAYIPAIQKNVSALTISSFNQQEFEKLRNIPLTLDSQVMNVDGSMYLSAVYPFSTPSSKRGPLFIVAIELSKEKLEEHLKLMINSPDEGLIFNSSQFVITTSHDAAFDKEISAHMSNNANIGNAQKLVIHDKHYLAVYTSSNFFGAVLSKYVPENAVFQPLQKYRSWFLLLAAVALVIIVIYSLYVYKYIHKPLDKLVKAFRKIEHGDFDVRIEHAINDEFQYIYKRFNVMLGNLKSLIDQVYKQQILTQKAELKQLQSQINPHFLYNNLFILSTMARLGDYENLEQFTNQLGEYFQFVTRNSSDEVPLWKEVNHAKVYAEIQTMRFSNRLRVEFDDLPDNIGHVMVPRLILQPIIENAFEHGLERKPEKGILRVRLLKMGNEIQMIVEDNGEELNGERIASLKDALSNQEGLEMTGILNIHQRIRLKFGHTSGLFVERSELGGMKATIVIDHTNGSGGV</sequence>
<evidence type="ECO:0000259" key="7">
    <source>
        <dbReference type="PROSITE" id="PS50885"/>
    </source>
</evidence>
<evidence type="ECO:0000313" key="8">
    <source>
        <dbReference type="EMBL" id="CAH1191702.1"/>
    </source>
</evidence>
<reference evidence="8" key="1">
    <citation type="submission" date="2022-01" db="EMBL/GenBank/DDBJ databases">
        <authorList>
            <person name="Criscuolo A."/>
        </authorList>
    </citation>
    <scope>NUCLEOTIDE SEQUENCE</scope>
    <source>
        <strain evidence="8">CIP111891</strain>
    </source>
</reference>
<keyword evidence="9" id="KW-1185">Reference proteome</keyword>
<comment type="caution">
    <text evidence="8">The sequence shown here is derived from an EMBL/GenBank/DDBJ whole genome shotgun (WGS) entry which is preliminary data.</text>
</comment>
<proteinExistence type="predicted"/>
<dbReference type="InterPro" id="IPR010559">
    <property type="entry name" value="Sig_transdc_His_kin_internal"/>
</dbReference>
<evidence type="ECO:0000256" key="5">
    <source>
        <dbReference type="ARBA" id="ARBA00023136"/>
    </source>
</evidence>
<organism evidence="8 9">
    <name type="scientific">Paenibacillus allorhizoplanae</name>
    <dbReference type="NCBI Taxonomy" id="2905648"/>
    <lineage>
        <taxon>Bacteria</taxon>
        <taxon>Bacillati</taxon>
        <taxon>Bacillota</taxon>
        <taxon>Bacilli</taxon>
        <taxon>Bacillales</taxon>
        <taxon>Paenibacillaceae</taxon>
        <taxon>Paenibacillus</taxon>
    </lineage>
</organism>
<dbReference type="SMART" id="SM00304">
    <property type="entry name" value="HAMP"/>
    <property type="match status" value="1"/>
</dbReference>
<evidence type="ECO:0000256" key="2">
    <source>
        <dbReference type="ARBA" id="ARBA00022475"/>
    </source>
</evidence>
<dbReference type="PANTHER" id="PTHR34220">
    <property type="entry name" value="SENSOR HISTIDINE KINASE YPDA"/>
    <property type="match status" value="1"/>
</dbReference>
<keyword evidence="3" id="KW-0597">Phosphoprotein</keyword>
<evidence type="ECO:0000256" key="4">
    <source>
        <dbReference type="ARBA" id="ARBA00022679"/>
    </source>
</evidence>
<feature type="transmembrane region" description="Helical" evidence="6">
    <location>
        <begin position="289"/>
        <end position="309"/>
    </location>
</feature>
<keyword evidence="4" id="KW-0808">Transferase</keyword>
<gene>
    <name evidence="8" type="ORF">PAECIP111891_00069</name>
</gene>
<evidence type="ECO:0000256" key="3">
    <source>
        <dbReference type="ARBA" id="ARBA00022553"/>
    </source>
</evidence>
<keyword evidence="5 6" id="KW-0472">Membrane</keyword>
<feature type="transmembrane region" description="Helical" evidence="6">
    <location>
        <begin position="20"/>
        <end position="40"/>
    </location>
</feature>
<dbReference type="Pfam" id="PF00672">
    <property type="entry name" value="HAMP"/>
    <property type="match status" value="1"/>
</dbReference>
<dbReference type="InterPro" id="IPR003660">
    <property type="entry name" value="HAMP_dom"/>
</dbReference>
<keyword evidence="2" id="KW-1003">Cell membrane</keyword>
<dbReference type="Gene3D" id="3.30.565.10">
    <property type="entry name" value="Histidine kinase-like ATPase, C-terminal domain"/>
    <property type="match status" value="1"/>
</dbReference>
<dbReference type="InterPro" id="IPR050640">
    <property type="entry name" value="Bact_2-comp_sensor_kinase"/>
</dbReference>
<dbReference type="SUPFAM" id="SSF158472">
    <property type="entry name" value="HAMP domain-like"/>
    <property type="match status" value="1"/>
</dbReference>
<evidence type="ECO:0000256" key="1">
    <source>
        <dbReference type="ARBA" id="ARBA00004651"/>
    </source>
</evidence>
<protein>
    <recommendedName>
        <fullName evidence="7">HAMP domain-containing protein</fullName>
    </recommendedName>
</protein>
<dbReference type="SUPFAM" id="SSF55874">
    <property type="entry name" value="ATPase domain of HSP90 chaperone/DNA topoisomerase II/histidine kinase"/>
    <property type="match status" value="1"/>
</dbReference>
<dbReference type="Proteomes" id="UP000838821">
    <property type="component" value="Unassembled WGS sequence"/>
</dbReference>
<dbReference type="Gene3D" id="6.10.340.10">
    <property type="match status" value="1"/>
</dbReference>
<comment type="subcellular location">
    <subcellularLocation>
        <location evidence="1">Cell membrane</location>
        <topology evidence="1">Multi-pass membrane protein</topology>
    </subcellularLocation>
</comment>
<keyword evidence="6" id="KW-1133">Transmembrane helix</keyword>
<dbReference type="Pfam" id="PF06580">
    <property type="entry name" value="His_kinase"/>
    <property type="match status" value="1"/>
</dbReference>
<dbReference type="EMBL" id="CAKMMW010000001">
    <property type="protein sequence ID" value="CAH1191702.1"/>
    <property type="molecule type" value="Genomic_DNA"/>
</dbReference>
<evidence type="ECO:0000256" key="6">
    <source>
        <dbReference type="SAM" id="Phobius"/>
    </source>
</evidence>